<keyword evidence="1" id="KW-0472">Membrane</keyword>
<reference evidence="2" key="3">
    <citation type="submission" date="2025-08" db="UniProtKB">
        <authorList>
            <consortium name="Ensembl"/>
        </authorList>
    </citation>
    <scope>IDENTIFICATION</scope>
</reference>
<dbReference type="Ensembl" id="ENSCINT00000030528.1">
    <property type="protein sequence ID" value="ENSCINP00000031015.1"/>
    <property type="gene ID" value="ENSCING00000022622.1"/>
</dbReference>
<keyword evidence="1" id="KW-1133">Transmembrane helix</keyword>
<protein>
    <submittedName>
        <fullName evidence="2">Uncharacterized protein</fullName>
    </submittedName>
</protein>
<reference evidence="3" key="1">
    <citation type="journal article" date="2002" name="Science">
        <title>The draft genome of Ciona intestinalis: insights into chordate and vertebrate origins.</title>
        <authorList>
            <person name="Dehal P."/>
            <person name="Satou Y."/>
            <person name="Campbell R.K."/>
            <person name="Chapman J."/>
            <person name="Degnan B."/>
            <person name="De Tomaso A."/>
            <person name="Davidson B."/>
            <person name="Di Gregorio A."/>
            <person name="Gelpke M."/>
            <person name="Goodstein D.M."/>
            <person name="Harafuji N."/>
            <person name="Hastings K.E."/>
            <person name="Ho I."/>
            <person name="Hotta K."/>
            <person name="Huang W."/>
            <person name="Kawashima T."/>
            <person name="Lemaire P."/>
            <person name="Martinez D."/>
            <person name="Meinertzhagen I.A."/>
            <person name="Necula S."/>
            <person name="Nonaka M."/>
            <person name="Putnam N."/>
            <person name="Rash S."/>
            <person name="Saiga H."/>
            <person name="Satake M."/>
            <person name="Terry A."/>
            <person name="Yamada L."/>
            <person name="Wang H.G."/>
            <person name="Awazu S."/>
            <person name="Azumi K."/>
            <person name="Boore J."/>
            <person name="Branno M."/>
            <person name="Chin-Bow S."/>
            <person name="DeSantis R."/>
            <person name="Doyle S."/>
            <person name="Francino P."/>
            <person name="Keys D.N."/>
            <person name="Haga S."/>
            <person name="Hayashi H."/>
            <person name="Hino K."/>
            <person name="Imai K.S."/>
            <person name="Inaba K."/>
            <person name="Kano S."/>
            <person name="Kobayashi K."/>
            <person name="Kobayashi M."/>
            <person name="Lee B.I."/>
            <person name="Makabe K.W."/>
            <person name="Manohar C."/>
            <person name="Matassi G."/>
            <person name="Medina M."/>
            <person name="Mochizuki Y."/>
            <person name="Mount S."/>
            <person name="Morishita T."/>
            <person name="Miura S."/>
            <person name="Nakayama A."/>
            <person name="Nishizaka S."/>
            <person name="Nomoto H."/>
            <person name="Ohta F."/>
            <person name="Oishi K."/>
            <person name="Rigoutsos I."/>
            <person name="Sano M."/>
            <person name="Sasaki A."/>
            <person name="Sasakura Y."/>
            <person name="Shoguchi E."/>
            <person name="Shin-i T."/>
            <person name="Spagnuolo A."/>
            <person name="Stainier D."/>
            <person name="Suzuki M.M."/>
            <person name="Tassy O."/>
            <person name="Takatori N."/>
            <person name="Tokuoka M."/>
            <person name="Yagi K."/>
            <person name="Yoshizaki F."/>
            <person name="Wada S."/>
            <person name="Zhang C."/>
            <person name="Hyatt P.D."/>
            <person name="Larimer F."/>
            <person name="Detter C."/>
            <person name="Doggett N."/>
            <person name="Glavina T."/>
            <person name="Hawkins T."/>
            <person name="Richardson P."/>
            <person name="Lucas S."/>
            <person name="Kohara Y."/>
            <person name="Levine M."/>
            <person name="Satoh N."/>
            <person name="Rokhsar D.S."/>
        </authorList>
    </citation>
    <scope>NUCLEOTIDE SEQUENCE [LARGE SCALE GENOMIC DNA]</scope>
</reference>
<dbReference type="InParanoid" id="H2XMY2"/>
<proteinExistence type="predicted"/>
<accession>H2XMY2</accession>
<dbReference type="HOGENOM" id="CLU_2526776_0_0_1"/>
<keyword evidence="3" id="KW-1185">Reference proteome</keyword>
<evidence type="ECO:0000313" key="2">
    <source>
        <dbReference type="Ensembl" id="ENSCINP00000031015.1"/>
    </source>
</evidence>
<evidence type="ECO:0000313" key="3">
    <source>
        <dbReference type="Proteomes" id="UP000008144"/>
    </source>
</evidence>
<dbReference type="Proteomes" id="UP000008144">
    <property type="component" value="Chromosome 11"/>
</dbReference>
<feature type="transmembrane region" description="Helical" evidence="1">
    <location>
        <begin position="41"/>
        <end position="61"/>
    </location>
</feature>
<dbReference type="EMBL" id="EAAA01000735">
    <property type="status" value="NOT_ANNOTATED_CDS"/>
    <property type="molecule type" value="Genomic_DNA"/>
</dbReference>
<keyword evidence="1" id="KW-0812">Transmembrane</keyword>
<evidence type="ECO:0000256" key="1">
    <source>
        <dbReference type="SAM" id="Phobius"/>
    </source>
</evidence>
<dbReference type="AlphaFoldDB" id="H2XMY2"/>
<reference evidence="2" key="4">
    <citation type="submission" date="2025-09" db="UniProtKB">
        <authorList>
            <consortium name="Ensembl"/>
        </authorList>
    </citation>
    <scope>IDENTIFICATION</scope>
</reference>
<organism evidence="2 3">
    <name type="scientific">Ciona intestinalis</name>
    <name type="common">Transparent sea squirt</name>
    <name type="synonym">Ascidia intestinalis</name>
    <dbReference type="NCBI Taxonomy" id="7719"/>
    <lineage>
        <taxon>Eukaryota</taxon>
        <taxon>Metazoa</taxon>
        <taxon>Chordata</taxon>
        <taxon>Tunicata</taxon>
        <taxon>Ascidiacea</taxon>
        <taxon>Phlebobranchia</taxon>
        <taxon>Cionidae</taxon>
        <taxon>Ciona</taxon>
    </lineage>
</organism>
<reference evidence="2" key="2">
    <citation type="journal article" date="2008" name="Genome Biol.">
        <title>Improved genome assembly and evidence-based global gene model set for the chordate Ciona intestinalis: new insight into intron and operon populations.</title>
        <authorList>
            <person name="Satou Y."/>
            <person name="Mineta K."/>
            <person name="Ogasawara M."/>
            <person name="Sasakura Y."/>
            <person name="Shoguchi E."/>
            <person name="Ueno K."/>
            <person name="Yamada L."/>
            <person name="Matsumoto J."/>
            <person name="Wasserscheid J."/>
            <person name="Dewar K."/>
            <person name="Wiley G.B."/>
            <person name="Macmil S.L."/>
            <person name="Roe B.A."/>
            <person name="Zeller R.W."/>
            <person name="Hastings K.E."/>
            <person name="Lemaire P."/>
            <person name="Lindquist E."/>
            <person name="Endo T."/>
            <person name="Hotta K."/>
            <person name="Inaba K."/>
        </authorList>
    </citation>
    <scope>NUCLEOTIDE SEQUENCE [LARGE SCALE GENOMIC DNA]</scope>
    <source>
        <strain evidence="2">wild type</strain>
    </source>
</reference>
<sequence length="84" mass="9839">MTYAPKPRCSLSSVSRCLSPGTLSFYSSYFRPVIKTRCSTGLLRIFIVFFYFVFLYVRLSVRLFSKFFFKKSSRDITSTTTRTQ</sequence>
<name>H2XMY2_CIOIN</name>